<gene>
    <name evidence="1" type="ORF">PSYPI_49047</name>
</gene>
<evidence type="ECO:0000313" key="1">
    <source>
        <dbReference type="EMBL" id="EGH49941.1"/>
    </source>
</evidence>
<organism evidence="1 2">
    <name type="scientific">Pseudomonas syringae pv. pisi str. 1704B</name>
    <dbReference type="NCBI Taxonomy" id="629263"/>
    <lineage>
        <taxon>Bacteria</taxon>
        <taxon>Pseudomonadati</taxon>
        <taxon>Pseudomonadota</taxon>
        <taxon>Gammaproteobacteria</taxon>
        <taxon>Pseudomonadales</taxon>
        <taxon>Pseudomonadaceae</taxon>
        <taxon>Pseudomonas</taxon>
        <taxon>Pseudomonas syringae</taxon>
    </lineage>
</organism>
<reference evidence="1 2" key="1">
    <citation type="journal article" date="2011" name="PLoS Pathog.">
        <title>Dynamic evolution of pathogenicity revealed by sequencing and comparative genomics of 19 Pseudomonas syringae isolates.</title>
        <authorList>
            <person name="Baltrus D.A."/>
            <person name="Nishimura M.T."/>
            <person name="Romanchuk A."/>
            <person name="Chang J.H."/>
            <person name="Mukhtar M.S."/>
            <person name="Cherkis K."/>
            <person name="Roach J."/>
            <person name="Grant S.R."/>
            <person name="Jones C.D."/>
            <person name="Dangl J.L."/>
        </authorList>
    </citation>
    <scope>NUCLEOTIDE SEQUENCE [LARGE SCALE GENOMIC DNA]</scope>
    <source>
        <strain evidence="1 2">1704B</strain>
    </source>
</reference>
<dbReference type="Proteomes" id="UP000004986">
    <property type="component" value="Unassembled WGS sequence"/>
</dbReference>
<proteinExistence type="predicted"/>
<dbReference type="AlphaFoldDB" id="F3GS88"/>
<evidence type="ECO:0000313" key="2">
    <source>
        <dbReference type="Proteomes" id="UP000004986"/>
    </source>
</evidence>
<comment type="caution">
    <text evidence="1">The sequence shown here is derived from an EMBL/GenBank/DDBJ whole genome shotgun (WGS) entry which is preliminary data.</text>
</comment>
<dbReference type="HOGENOM" id="CLU_3378998_0_0_6"/>
<name>F3GS88_PSESJ</name>
<dbReference type="EMBL" id="AEAI01004927">
    <property type="protein sequence ID" value="EGH49941.1"/>
    <property type="molecule type" value="Genomic_DNA"/>
</dbReference>
<accession>F3GS88</accession>
<feature type="non-terminal residue" evidence="1">
    <location>
        <position position="34"/>
    </location>
</feature>
<protein>
    <submittedName>
        <fullName evidence="1">Insecticidal toxin protein</fullName>
    </submittedName>
</protein>
<sequence>MVRGQVMGWDARNQLQHIITVQREDEPNDDERYV</sequence>
<keyword evidence="2" id="KW-1185">Reference proteome</keyword>